<accession>A0A0F8Y2W4</accession>
<protein>
    <submittedName>
        <fullName evidence="2">Uncharacterized protein</fullName>
    </submittedName>
</protein>
<dbReference type="AlphaFoldDB" id="A0A0F8Y2W4"/>
<sequence>MADIGMPGAFELSGDRMTKRHTDADQAGDWASRDSTEFADSVGVDRKEEFKKKIHDDFAKRVAATHRSSG</sequence>
<feature type="compositionally biased region" description="Basic and acidic residues" evidence="1">
    <location>
        <begin position="13"/>
        <end position="24"/>
    </location>
</feature>
<feature type="non-terminal residue" evidence="2">
    <location>
        <position position="1"/>
    </location>
</feature>
<evidence type="ECO:0000313" key="2">
    <source>
        <dbReference type="EMBL" id="KKK75752.1"/>
    </source>
</evidence>
<reference evidence="2" key="1">
    <citation type="journal article" date="2015" name="Nature">
        <title>Complex archaea that bridge the gap between prokaryotes and eukaryotes.</title>
        <authorList>
            <person name="Spang A."/>
            <person name="Saw J.H."/>
            <person name="Jorgensen S.L."/>
            <person name="Zaremba-Niedzwiedzka K."/>
            <person name="Martijn J."/>
            <person name="Lind A.E."/>
            <person name="van Eijk R."/>
            <person name="Schleper C."/>
            <person name="Guy L."/>
            <person name="Ettema T.J."/>
        </authorList>
    </citation>
    <scope>NUCLEOTIDE SEQUENCE</scope>
</reference>
<organism evidence="2">
    <name type="scientific">marine sediment metagenome</name>
    <dbReference type="NCBI Taxonomy" id="412755"/>
    <lineage>
        <taxon>unclassified sequences</taxon>
        <taxon>metagenomes</taxon>
        <taxon>ecological metagenomes</taxon>
    </lineage>
</organism>
<proteinExistence type="predicted"/>
<name>A0A0F8Y2W4_9ZZZZ</name>
<gene>
    <name evidence="2" type="ORF">LCGC14_2870580</name>
</gene>
<evidence type="ECO:0000256" key="1">
    <source>
        <dbReference type="SAM" id="MobiDB-lite"/>
    </source>
</evidence>
<feature type="region of interest" description="Disordered" evidence="1">
    <location>
        <begin position="1"/>
        <end position="38"/>
    </location>
</feature>
<comment type="caution">
    <text evidence="2">The sequence shown here is derived from an EMBL/GenBank/DDBJ whole genome shotgun (WGS) entry which is preliminary data.</text>
</comment>
<dbReference type="EMBL" id="LAZR01055719">
    <property type="protein sequence ID" value="KKK75752.1"/>
    <property type="molecule type" value="Genomic_DNA"/>
</dbReference>